<evidence type="ECO:0000256" key="1">
    <source>
        <dbReference type="ARBA" id="ARBA00010688"/>
    </source>
</evidence>
<feature type="domain" description="Carbohydrate kinase PfkB" evidence="5">
    <location>
        <begin position="173"/>
        <end position="280"/>
    </location>
</feature>
<dbReference type="InterPro" id="IPR011611">
    <property type="entry name" value="PfkB_dom"/>
</dbReference>
<accession>A0A1H9XPQ1</accession>
<dbReference type="PRINTS" id="PR00990">
    <property type="entry name" value="RIBOKINASE"/>
</dbReference>
<dbReference type="InterPro" id="IPR029056">
    <property type="entry name" value="Ribokinase-like"/>
</dbReference>
<name>A0A1H9XPQ1_9MICO</name>
<keyword evidence="3 4" id="KW-0418">Kinase</keyword>
<organism evidence="6 7">
    <name type="scientific">Pedococcus cremeus</name>
    <dbReference type="NCBI Taxonomy" id="587636"/>
    <lineage>
        <taxon>Bacteria</taxon>
        <taxon>Bacillati</taxon>
        <taxon>Actinomycetota</taxon>
        <taxon>Actinomycetes</taxon>
        <taxon>Micrococcales</taxon>
        <taxon>Intrasporangiaceae</taxon>
        <taxon>Pedococcus</taxon>
    </lineage>
</organism>
<dbReference type="PANTHER" id="PTHR42774:SF3">
    <property type="entry name" value="KETOHEXOKINASE"/>
    <property type="match status" value="1"/>
</dbReference>
<evidence type="ECO:0000259" key="5">
    <source>
        <dbReference type="Pfam" id="PF00294"/>
    </source>
</evidence>
<dbReference type="GO" id="GO:0016301">
    <property type="term" value="F:kinase activity"/>
    <property type="evidence" value="ECO:0007669"/>
    <property type="project" value="UniProtKB-KW"/>
</dbReference>
<dbReference type="Gene3D" id="3.40.1190.20">
    <property type="match status" value="1"/>
</dbReference>
<gene>
    <name evidence="6" type="ORF">SAMN05216199_0049</name>
</gene>
<dbReference type="Proteomes" id="UP000199019">
    <property type="component" value="Unassembled WGS sequence"/>
</dbReference>
<sequence length="301" mass="30365">MGHGQPKVLFVGAATVDSIALVPAFPHPDQRVVADELVFAGGGPAATAAVAASRLGVPASFVGTVGDDSDGRRILEGLEDEGVDVSLVTIARGVRSGASVIVVDHGRGTRAICARPGPALDPSSVATAVRGAEWVHTDHVGWEAVRAAVPATGSGPRLSVDLGYQVEGFTPRGVDLFAPSIEALRAAHGSLDPEALLSAALDEGARRVVATDGSRGSWGADASGERAQAPGVSVEVVSTLGAGDVFHGALLAAHVRGYGLEAALRYANTTAALSCLGLDGRSAIPDHEHVEAHLGAPTPTS</sequence>
<evidence type="ECO:0000313" key="6">
    <source>
        <dbReference type="EMBL" id="SES48134.1"/>
    </source>
</evidence>
<dbReference type="AlphaFoldDB" id="A0A1H9XPQ1"/>
<evidence type="ECO:0000313" key="7">
    <source>
        <dbReference type="Proteomes" id="UP000199019"/>
    </source>
</evidence>
<dbReference type="SUPFAM" id="SSF53613">
    <property type="entry name" value="Ribokinase-like"/>
    <property type="match status" value="1"/>
</dbReference>
<comment type="similarity">
    <text evidence="1 4">Belongs to the carbohydrate kinase PfkB family.</text>
</comment>
<keyword evidence="7" id="KW-1185">Reference proteome</keyword>
<dbReference type="RefSeq" id="WP_091762390.1">
    <property type="nucleotide sequence ID" value="NZ_FOHB01000010.1"/>
</dbReference>
<dbReference type="EMBL" id="FOHB01000010">
    <property type="protein sequence ID" value="SES48134.1"/>
    <property type="molecule type" value="Genomic_DNA"/>
</dbReference>
<dbReference type="InterPro" id="IPR002139">
    <property type="entry name" value="Ribo/fructo_kinase"/>
</dbReference>
<feature type="domain" description="Carbohydrate kinase PfkB" evidence="5">
    <location>
        <begin position="6"/>
        <end position="124"/>
    </location>
</feature>
<dbReference type="PANTHER" id="PTHR42774">
    <property type="entry name" value="PHOSPHOTRANSFERASE SYSTEM TRANSPORT PROTEIN"/>
    <property type="match status" value="1"/>
</dbReference>
<evidence type="ECO:0000256" key="2">
    <source>
        <dbReference type="ARBA" id="ARBA00022679"/>
    </source>
</evidence>
<dbReference type="InterPro" id="IPR052562">
    <property type="entry name" value="Ketohexokinase-related"/>
</dbReference>
<proteinExistence type="inferred from homology"/>
<evidence type="ECO:0000256" key="4">
    <source>
        <dbReference type="RuleBase" id="RU003704"/>
    </source>
</evidence>
<dbReference type="STRING" id="587636.SAMN05216199_0049"/>
<reference evidence="7" key="1">
    <citation type="submission" date="2016-10" db="EMBL/GenBank/DDBJ databases">
        <authorList>
            <person name="Varghese N."/>
            <person name="Submissions S."/>
        </authorList>
    </citation>
    <scope>NUCLEOTIDE SEQUENCE [LARGE SCALE GENOMIC DNA]</scope>
    <source>
        <strain evidence="7">CGMCC 1.6963</strain>
    </source>
</reference>
<dbReference type="PROSITE" id="PS00584">
    <property type="entry name" value="PFKB_KINASES_2"/>
    <property type="match status" value="1"/>
</dbReference>
<dbReference type="Pfam" id="PF00294">
    <property type="entry name" value="PfkB"/>
    <property type="match status" value="2"/>
</dbReference>
<dbReference type="OrthoDB" id="9795789at2"/>
<dbReference type="InterPro" id="IPR002173">
    <property type="entry name" value="Carboh/pur_kinase_PfkB_CS"/>
</dbReference>
<keyword evidence="2 4" id="KW-0808">Transferase</keyword>
<evidence type="ECO:0000256" key="3">
    <source>
        <dbReference type="ARBA" id="ARBA00022777"/>
    </source>
</evidence>
<protein>
    <submittedName>
        <fullName evidence="6">Ribokinase/sulfofructose kinase</fullName>
    </submittedName>
</protein>